<reference evidence="10 11" key="1">
    <citation type="submission" date="2020-07" db="EMBL/GenBank/DDBJ databases">
        <title>Transfer of Campylobacter canadensis to the novel genus Avispirillum gen. nov., that also includes two novel species recovered from migratory waterfowl: Avispirillum anseris sp. nov. and Avispirillum brantae sp. nov.</title>
        <authorList>
            <person name="Miller W.G."/>
            <person name="Chapman M.H."/>
            <person name="Yee E."/>
            <person name="Inglis G.D."/>
        </authorList>
    </citation>
    <scope>NUCLEOTIDE SEQUENCE [LARGE SCALE GENOMIC DNA]</scope>
    <source>
        <strain evidence="10 11">L283</strain>
    </source>
</reference>
<evidence type="ECO:0000256" key="6">
    <source>
        <dbReference type="RuleBase" id="RU003811"/>
    </source>
</evidence>
<organism evidence="10 11">
    <name type="scientific">Campylobacter canadensis</name>
    <dbReference type="NCBI Taxonomy" id="449520"/>
    <lineage>
        <taxon>Bacteria</taxon>
        <taxon>Pseudomonadati</taxon>
        <taxon>Campylobacterota</taxon>
        <taxon>Epsilonproteobacteria</taxon>
        <taxon>Campylobacterales</taxon>
        <taxon>Campylobacteraceae</taxon>
        <taxon>Campylobacter</taxon>
    </lineage>
</organism>
<protein>
    <recommendedName>
        <fullName evidence="7">NH(3)-dependent NAD(+) synthetase</fullName>
        <ecNumber evidence="7">6.3.1.5</ecNumber>
    </recommendedName>
</protein>
<evidence type="ECO:0000256" key="5">
    <source>
        <dbReference type="ARBA" id="ARBA00023027"/>
    </source>
</evidence>
<dbReference type="Gene3D" id="3.40.50.620">
    <property type="entry name" value="HUPs"/>
    <property type="match status" value="1"/>
</dbReference>
<dbReference type="EC" id="6.3.1.5" evidence="7"/>
<keyword evidence="11" id="KW-1185">Reference proteome</keyword>
<gene>
    <name evidence="10" type="ORF">AVCANL283_02680</name>
</gene>
<feature type="transmembrane region" description="Helical" evidence="8">
    <location>
        <begin position="21"/>
        <end position="42"/>
    </location>
</feature>
<keyword evidence="8" id="KW-0812">Transmembrane</keyword>
<sequence>MNYEKIKKDMITFINQQIQNFNGAVVGLSGGLDSAIVLTLLANSNKQAHALIMPTKFSNPKNYDDALNLAKMLDVKYSVIDIQDILDSFIKASKTSDKIQIGNFAARIRMTLLYDYSAKHNLLVAGTSNKSELMLGYGTIYGDLACAFNVLAQFYKSELFAFADFLGIPKQIINKKPSADLFEGQDDESEIGFTYEQIDNFLQNFQNNTKIEPVYSSLLNRIEKNKFKQEGIKIFKR</sequence>
<dbReference type="InterPro" id="IPR003694">
    <property type="entry name" value="NAD_synthase"/>
</dbReference>
<evidence type="ECO:0000256" key="4">
    <source>
        <dbReference type="ARBA" id="ARBA00022840"/>
    </source>
</evidence>
<dbReference type="Pfam" id="PF02540">
    <property type="entry name" value="NAD_synthase"/>
    <property type="match status" value="1"/>
</dbReference>
<comment type="catalytic activity">
    <reaction evidence="7">
        <text>deamido-NAD(+) + NH4(+) + ATP = AMP + diphosphate + NAD(+) + H(+)</text>
        <dbReference type="Rhea" id="RHEA:21188"/>
        <dbReference type="ChEBI" id="CHEBI:15378"/>
        <dbReference type="ChEBI" id="CHEBI:28938"/>
        <dbReference type="ChEBI" id="CHEBI:30616"/>
        <dbReference type="ChEBI" id="CHEBI:33019"/>
        <dbReference type="ChEBI" id="CHEBI:57540"/>
        <dbReference type="ChEBI" id="CHEBI:58437"/>
        <dbReference type="ChEBI" id="CHEBI:456215"/>
        <dbReference type="EC" id="6.3.1.5"/>
    </reaction>
</comment>
<comment type="pathway">
    <text evidence="1">Cofactor biosynthesis; NAD(+) biosynthesis.</text>
</comment>
<dbReference type="EMBL" id="JACGBB010000004">
    <property type="protein sequence ID" value="MBZ7987025.1"/>
    <property type="molecule type" value="Genomic_DNA"/>
</dbReference>
<keyword evidence="5 6" id="KW-0520">NAD</keyword>
<keyword evidence="8" id="KW-0472">Membrane</keyword>
<comment type="caution">
    <text evidence="10">The sequence shown here is derived from an EMBL/GenBank/DDBJ whole genome shotgun (WGS) entry which is preliminary data.</text>
</comment>
<keyword evidence="2 6" id="KW-0436">Ligase</keyword>
<dbReference type="CDD" id="cd00553">
    <property type="entry name" value="NAD_synthase"/>
    <property type="match status" value="1"/>
</dbReference>
<evidence type="ECO:0000256" key="3">
    <source>
        <dbReference type="ARBA" id="ARBA00022741"/>
    </source>
</evidence>
<dbReference type="Proteomes" id="UP000786183">
    <property type="component" value="Unassembled WGS sequence"/>
</dbReference>
<accession>A0ABS7WQI7</accession>
<dbReference type="PANTHER" id="PTHR23090">
    <property type="entry name" value="NH 3 /GLUTAMINE-DEPENDENT NAD + SYNTHETASE"/>
    <property type="match status" value="1"/>
</dbReference>
<keyword evidence="3 6" id="KW-0547">Nucleotide-binding</keyword>
<evidence type="ECO:0000313" key="11">
    <source>
        <dbReference type="Proteomes" id="UP000786183"/>
    </source>
</evidence>
<dbReference type="InterPro" id="IPR014729">
    <property type="entry name" value="Rossmann-like_a/b/a_fold"/>
</dbReference>
<name>A0ABS7WQI7_9BACT</name>
<comment type="similarity">
    <text evidence="6">Belongs to the NAD synthetase family.</text>
</comment>
<keyword evidence="8" id="KW-1133">Transmembrane helix</keyword>
<evidence type="ECO:0000313" key="10">
    <source>
        <dbReference type="EMBL" id="MBZ7987025.1"/>
    </source>
</evidence>
<dbReference type="SUPFAM" id="SSF52402">
    <property type="entry name" value="Adenine nucleotide alpha hydrolases-like"/>
    <property type="match status" value="1"/>
</dbReference>
<evidence type="ECO:0000256" key="7">
    <source>
        <dbReference type="RuleBase" id="RU003812"/>
    </source>
</evidence>
<dbReference type="RefSeq" id="WP_172233236.1">
    <property type="nucleotide sequence ID" value="NZ_CP035946.1"/>
</dbReference>
<dbReference type="GO" id="GO:0008795">
    <property type="term" value="F:NAD+ synthase activity"/>
    <property type="evidence" value="ECO:0007669"/>
    <property type="project" value="UniProtKB-EC"/>
</dbReference>
<keyword evidence="4 6" id="KW-0067">ATP-binding</keyword>
<dbReference type="PANTHER" id="PTHR23090:SF9">
    <property type="entry name" value="GLUTAMINE-DEPENDENT NAD(+) SYNTHETASE"/>
    <property type="match status" value="1"/>
</dbReference>
<evidence type="ECO:0000256" key="2">
    <source>
        <dbReference type="ARBA" id="ARBA00022598"/>
    </source>
</evidence>
<dbReference type="NCBIfam" id="TIGR00552">
    <property type="entry name" value="nadE"/>
    <property type="match status" value="1"/>
</dbReference>
<evidence type="ECO:0000259" key="9">
    <source>
        <dbReference type="Pfam" id="PF02540"/>
    </source>
</evidence>
<feature type="domain" description="NAD/GMP synthase" evidence="9">
    <location>
        <begin position="10"/>
        <end position="218"/>
    </location>
</feature>
<evidence type="ECO:0000256" key="1">
    <source>
        <dbReference type="ARBA" id="ARBA00004790"/>
    </source>
</evidence>
<dbReference type="NCBIfam" id="NF010587">
    <property type="entry name" value="PRK13980.1"/>
    <property type="match status" value="1"/>
</dbReference>
<evidence type="ECO:0000256" key="8">
    <source>
        <dbReference type="SAM" id="Phobius"/>
    </source>
</evidence>
<dbReference type="InterPro" id="IPR022310">
    <property type="entry name" value="NAD/GMP_synthase"/>
</dbReference>
<proteinExistence type="inferred from homology"/>